<gene>
    <name evidence="2" type="ORF">ABVT11_10110</name>
</gene>
<evidence type="ECO:0000256" key="1">
    <source>
        <dbReference type="SAM" id="SignalP"/>
    </source>
</evidence>
<dbReference type="RefSeq" id="WP_345923737.1">
    <property type="nucleotide sequence ID" value="NZ_JBDIVF010000001.1"/>
</dbReference>
<proteinExistence type="predicted"/>
<organism evidence="2 3">
    <name type="scientific">Uliginosibacterium paludis</name>
    <dbReference type="NCBI Taxonomy" id="1615952"/>
    <lineage>
        <taxon>Bacteria</taxon>
        <taxon>Pseudomonadati</taxon>
        <taxon>Pseudomonadota</taxon>
        <taxon>Betaproteobacteria</taxon>
        <taxon>Rhodocyclales</taxon>
        <taxon>Zoogloeaceae</taxon>
        <taxon>Uliginosibacterium</taxon>
    </lineage>
</organism>
<name>A0ABV2CQZ4_9RHOO</name>
<protein>
    <recommendedName>
        <fullName evidence="4">DUF4136 domain-containing protein</fullName>
    </recommendedName>
</protein>
<dbReference type="EMBL" id="JBEWLZ010000004">
    <property type="protein sequence ID" value="MET1490182.1"/>
    <property type="molecule type" value="Genomic_DNA"/>
</dbReference>
<keyword evidence="1" id="KW-0732">Signal</keyword>
<dbReference type="PROSITE" id="PS51257">
    <property type="entry name" value="PROKAR_LIPOPROTEIN"/>
    <property type="match status" value="1"/>
</dbReference>
<evidence type="ECO:0000313" key="3">
    <source>
        <dbReference type="Proteomes" id="UP001548590"/>
    </source>
</evidence>
<reference evidence="2 3" key="1">
    <citation type="submission" date="2024-07" db="EMBL/GenBank/DDBJ databases">
        <title>Uliginosibacterium paludis KCTC:42655.</title>
        <authorList>
            <person name="Kim M.K."/>
        </authorList>
    </citation>
    <scope>NUCLEOTIDE SEQUENCE [LARGE SCALE GENOMIC DNA]</scope>
    <source>
        <strain evidence="2 3">KCTC 42655</strain>
    </source>
</reference>
<accession>A0ABV2CQZ4</accession>
<comment type="caution">
    <text evidence="2">The sequence shown here is derived from an EMBL/GenBank/DDBJ whole genome shotgun (WGS) entry which is preliminary data.</text>
</comment>
<evidence type="ECO:0008006" key="4">
    <source>
        <dbReference type="Google" id="ProtNLM"/>
    </source>
</evidence>
<feature type="chain" id="PRO_5045846762" description="DUF4136 domain-containing protein" evidence="1">
    <location>
        <begin position="24"/>
        <end position="151"/>
    </location>
</feature>
<keyword evidence="3" id="KW-1185">Reference proteome</keyword>
<sequence length="151" mass="16827">MMKRLLRCRLALAAALLVLGACSTTRFYPHEASENVHPGKGGSRFSYQGLDVWFNGEPSRPYEILGYIEDPRGLYADEDHHRIESGVVEKAREAGADALIEQILPGRSMPSSSLMFNNGFGRRGFGMGMGFDVGPERISVKYIAVRYLDKR</sequence>
<dbReference type="Proteomes" id="UP001548590">
    <property type="component" value="Unassembled WGS sequence"/>
</dbReference>
<feature type="signal peptide" evidence="1">
    <location>
        <begin position="1"/>
        <end position="23"/>
    </location>
</feature>
<evidence type="ECO:0000313" key="2">
    <source>
        <dbReference type="EMBL" id="MET1490182.1"/>
    </source>
</evidence>